<dbReference type="InterPro" id="IPR006840">
    <property type="entry name" value="ChaC"/>
</dbReference>
<keyword evidence="4" id="KW-1185">Reference proteome</keyword>
<dbReference type="GO" id="GO:0006751">
    <property type="term" value="P:glutathione catabolic process"/>
    <property type="evidence" value="ECO:0007669"/>
    <property type="project" value="InterPro"/>
</dbReference>
<reference evidence="3 4" key="1">
    <citation type="submission" date="2020-07" db="EMBL/GenBank/DDBJ databases">
        <title>Genomic Encyclopedia of Archaeal and Bacterial Type Strains, Phase II (KMG-II): from individual species to whole genera.</title>
        <authorList>
            <person name="Goeker M."/>
        </authorList>
    </citation>
    <scope>NUCLEOTIDE SEQUENCE [LARGE SCALE GENOMIC DNA]</scope>
    <source>
        <strain evidence="3 4">DSM 21226</strain>
    </source>
</reference>
<evidence type="ECO:0000313" key="3">
    <source>
        <dbReference type="EMBL" id="NYG34338.1"/>
    </source>
</evidence>
<dbReference type="InterPro" id="IPR036568">
    <property type="entry name" value="GGCT-like_sf"/>
</dbReference>
<dbReference type="Pfam" id="PF04752">
    <property type="entry name" value="ChaC"/>
    <property type="match status" value="1"/>
</dbReference>
<keyword evidence="2" id="KW-0456">Lyase</keyword>
<evidence type="ECO:0000256" key="1">
    <source>
        <dbReference type="ARBA" id="ARBA00012344"/>
    </source>
</evidence>
<accession>A0A7Y9QZX6</accession>
<dbReference type="GO" id="GO:0005737">
    <property type="term" value="C:cytoplasm"/>
    <property type="evidence" value="ECO:0007669"/>
    <property type="project" value="TreeGrafter"/>
</dbReference>
<dbReference type="Gene3D" id="3.10.490.10">
    <property type="entry name" value="Gamma-glutamyl cyclotransferase-like"/>
    <property type="match status" value="1"/>
</dbReference>
<dbReference type="EMBL" id="JACCFH010000001">
    <property type="protein sequence ID" value="NYG34338.1"/>
    <property type="molecule type" value="Genomic_DNA"/>
</dbReference>
<dbReference type="SUPFAM" id="SSF110857">
    <property type="entry name" value="Gamma-glutamyl cyclotransferase-like"/>
    <property type="match status" value="1"/>
</dbReference>
<dbReference type="AlphaFoldDB" id="A0A7Y9QZX6"/>
<organism evidence="3 4">
    <name type="scientific">Sphaerotilus montanus</name>
    <dbReference type="NCBI Taxonomy" id="522889"/>
    <lineage>
        <taxon>Bacteria</taxon>
        <taxon>Pseudomonadati</taxon>
        <taxon>Pseudomonadota</taxon>
        <taxon>Betaproteobacteria</taxon>
        <taxon>Burkholderiales</taxon>
        <taxon>Sphaerotilaceae</taxon>
        <taxon>Sphaerotilus</taxon>
    </lineage>
</organism>
<dbReference type="GO" id="GO:0061928">
    <property type="term" value="F:glutathione specific gamma-glutamylcyclotransferase activity"/>
    <property type="evidence" value="ECO:0007669"/>
    <property type="project" value="UniProtKB-EC"/>
</dbReference>
<comment type="caution">
    <text evidence="3">The sequence shown here is derived from an EMBL/GenBank/DDBJ whole genome shotgun (WGS) entry which is preliminary data.</text>
</comment>
<dbReference type="EC" id="4.3.2.7" evidence="1"/>
<protein>
    <recommendedName>
        <fullName evidence="1">glutathione-specific gamma-glutamylcyclotransferase</fullName>
        <ecNumber evidence="1">4.3.2.7</ecNumber>
    </recommendedName>
</protein>
<evidence type="ECO:0000313" key="4">
    <source>
        <dbReference type="Proteomes" id="UP000518288"/>
    </source>
</evidence>
<sequence>MSLPLPPPAVPSGCSAHSLALLQATRHQLIERLERNESFWLYAYGSLLWRPQFEPAEIRPARLWGHHRALRMRSRVNRGSPDCPGLVFALLPGGSCVGQVHRAGTDEAVQQLDALWEREMPNGVYTPRWLRCHTPQGQVTALAFTLDPSHPSHTGRLDDATHLSIFRHAEGRYGRTADYLHRTAQCLQALCIDDAEVSRLVRLAQRHGLLPGHDGS</sequence>
<dbReference type="PANTHER" id="PTHR12192:SF2">
    <property type="entry name" value="GLUTATHIONE-SPECIFIC GAMMA-GLUTAMYLCYCLOTRANSFERASE 2"/>
    <property type="match status" value="1"/>
</dbReference>
<dbReference type="InterPro" id="IPR013024">
    <property type="entry name" value="GGCT-like"/>
</dbReference>
<evidence type="ECO:0000256" key="2">
    <source>
        <dbReference type="ARBA" id="ARBA00023239"/>
    </source>
</evidence>
<proteinExistence type="predicted"/>
<dbReference type="PANTHER" id="PTHR12192">
    <property type="entry name" value="CATION TRANSPORT PROTEIN CHAC-RELATED"/>
    <property type="match status" value="1"/>
</dbReference>
<name>A0A7Y9QZX6_9BURK</name>
<dbReference type="Proteomes" id="UP000518288">
    <property type="component" value="Unassembled WGS sequence"/>
</dbReference>
<dbReference type="RefSeq" id="WP_179634992.1">
    <property type="nucleotide sequence ID" value="NZ_JACCFH010000001.1"/>
</dbReference>
<gene>
    <name evidence="3" type="ORF">BDD16_003324</name>
</gene>
<dbReference type="CDD" id="cd06661">
    <property type="entry name" value="GGCT_like"/>
    <property type="match status" value="1"/>
</dbReference>